<dbReference type="InterPro" id="IPR019833">
    <property type="entry name" value="Mn/Fe_SOD_BS"/>
</dbReference>
<proteinExistence type="inferred from homology"/>
<dbReference type="EC" id="1.15.1.1" evidence="2 6"/>
<dbReference type="RefSeq" id="WP_011102488.1">
    <property type="nucleotide sequence ID" value="NC_004572.3"/>
</dbReference>
<dbReference type="KEGG" id="twh:TWT_299"/>
<feature type="binding site" evidence="5">
    <location>
        <position position="76"/>
    </location>
    <ligand>
        <name>Mn(2+)</name>
        <dbReference type="ChEBI" id="CHEBI:29035"/>
    </ligand>
</feature>
<dbReference type="PROSITE" id="PS00088">
    <property type="entry name" value="SOD_MN"/>
    <property type="match status" value="1"/>
</dbReference>
<dbReference type="FunFam" id="1.10.287.990:FF:000001">
    <property type="entry name" value="Superoxide dismutase"/>
    <property type="match status" value="1"/>
</dbReference>
<feature type="binding site" evidence="5">
    <location>
        <position position="163"/>
    </location>
    <ligand>
        <name>Mn(2+)</name>
        <dbReference type="ChEBI" id="CHEBI:29035"/>
    </ligand>
</feature>
<reference evidence="9 10" key="1">
    <citation type="journal article" date="2003" name="Genome Res.">
        <title>Tropheryma whipplei twist: a human pathogenic Actinobacteria with a reduced genome.</title>
        <authorList>
            <person name="Raoult D."/>
            <person name="Ogata H."/>
            <person name="Audic S."/>
            <person name="Robert C."/>
            <person name="Suhre K."/>
            <person name="Drancourt M."/>
            <person name="Claverie J.-M."/>
        </authorList>
    </citation>
    <scope>NUCLEOTIDE SEQUENCE [LARGE SCALE GENOMIC DNA]</scope>
    <source>
        <strain evidence="9 10">Twist</strain>
    </source>
</reference>
<evidence type="ECO:0000313" key="10">
    <source>
        <dbReference type="Proteomes" id="UP000002200"/>
    </source>
</evidence>
<dbReference type="STRING" id="203267.TWT_299"/>
<feature type="domain" description="Manganese/iron superoxide dismutase N-terminal" evidence="7">
    <location>
        <begin position="4"/>
        <end position="83"/>
    </location>
</feature>
<dbReference type="OrthoDB" id="9803125at2"/>
<dbReference type="InterPro" id="IPR019832">
    <property type="entry name" value="Mn/Fe_SOD_C"/>
</dbReference>
<protein>
    <recommendedName>
        <fullName evidence="2 6">Superoxide dismutase</fullName>
        <ecNumber evidence="2 6">1.15.1.1</ecNumber>
    </recommendedName>
</protein>
<sequence length="202" mass="22901">MLLYTLPDLPYGYSALEPYISGKIMELHHSKHHKAYVDGANQALEQLCEARDKGDFSRVPQLQKNLAFNLAGHKNHSVFWSVLTPEVGQAPAGPFLEVIERDFGSFDSFMNHFSAAALSIQGSGWAVLSWEPVASRLIIQQFYDHQNNAVSARNLLLLDMWEHAYYLDYLNVKADYVKAFWSIVNWHGVTDKFLKIAGRSVV</sequence>
<dbReference type="InterPro" id="IPR050265">
    <property type="entry name" value="Fe/Mn_Superoxide_Dismutase"/>
</dbReference>
<dbReference type="PANTHER" id="PTHR11404:SF6">
    <property type="entry name" value="SUPEROXIDE DISMUTASE [MN], MITOCHONDRIAL"/>
    <property type="match status" value="1"/>
</dbReference>
<keyword evidence="3 5" id="KW-0479">Metal-binding</keyword>
<comment type="function">
    <text evidence="6">Destroys radicals which are normally produced within the cells and which are toxic to biological systems.</text>
</comment>
<dbReference type="eggNOG" id="COG0605">
    <property type="taxonomic scope" value="Bacteria"/>
</dbReference>
<dbReference type="Gene3D" id="1.10.287.990">
    <property type="entry name" value="Fe,Mn superoxide dismutase (SOD) domain"/>
    <property type="match status" value="1"/>
</dbReference>
<dbReference type="PANTHER" id="PTHR11404">
    <property type="entry name" value="SUPEROXIDE DISMUTASE 2"/>
    <property type="match status" value="1"/>
</dbReference>
<evidence type="ECO:0000313" key="9">
    <source>
        <dbReference type="EMBL" id="AAO44396.1"/>
    </source>
</evidence>
<dbReference type="GO" id="GO:0004784">
    <property type="term" value="F:superoxide dismutase activity"/>
    <property type="evidence" value="ECO:0007669"/>
    <property type="project" value="UniProtKB-EC"/>
</dbReference>
<evidence type="ECO:0000256" key="3">
    <source>
        <dbReference type="ARBA" id="ARBA00022723"/>
    </source>
</evidence>
<dbReference type="FunFam" id="3.55.40.20:FF:000004">
    <property type="entry name" value="Superoxide dismutase [Fe]"/>
    <property type="match status" value="1"/>
</dbReference>
<dbReference type="SUPFAM" id="SSF54719">
    <property type="entry name" value="Fe,Mn superoxide dismutase (SOD), C-terminal domain"/>
    <property type="match status" value="1"/>
</dbReference>
<evidence type="ECO:0000256" key="5">
    <source>
        <dbReference type="PIRSR" id="PIRSR000349-1"/>
    </source>
</evidence>
<dbReference type="PIRSF" id="PIRSF000349">
    <property type="entry name" value="SODismutase"/>
    <property type="match status" value="1"/>
</dbReference>
<dbReference type="InterPro" id="IPR001189">
    <property type="entry name" value="Mn/Fe_SOD"/>
</dbReference>
<evidence type="ECO:0000256" key="4">
    <source>
        <dbReference type="ARBA" id="ARBA00023002"/>
    </source>
</evidence>
<name>Q83GI4_TROWT</name>
<comment type="catalytic activity">
    <reaction evidence="6">
        <text>2 superoxide + 2 H(+) = H2O2 + O2</text>
        <dbReference type="Rhea" id="RHEA:20696"/>
        <dbReference type="ChEBI" id="CHEBI:15378"/>
        <dbReference type="ChEBI" id="CHEBI:15379"/>
        <dbReference type="ChEBI" id="CHEBI:16240"/>
        <dbReference type="ChEBI" id="CHEBI:18421"/>
        <dbReference type="EC" id="1.15.1.1"/>
    </reaction>
</comment>
<dbReference type="Pfam" id="PF00081">
    <property type="entry name" value="Sod_Fe_N"/>
    <property type="match status" value="1"/>
</dbReference>
<keyword evidence="10" id="KW-1185">Reference proteome</keyword>
<feature type="binding site" evidence="5">
    <location>
        <position position="159"/>
    </location>
    <ligand>
        <name>Mn(2+)</name>
        <dbReference type="ChEBI" id="CHEBI:29035"/>
    </ligand>
</feature>
<dbReference type="InterPro" id="IPR036314">
    <property type="entry name" value="SOD_C_sf"/>
</dbReference>
<dbReference type="GO" id="GO:0046872">
    <property type="term" value="F:metal ion binding"/>
    <property type="evidence" value="ECO:0007669"/>
    <property type="project" value="UniProtKB-KW"/>
</dbReference>
<keyword evidence="4 6" id="KW-0560">Oxidoreductase</keyword>
<dbReference type="Proteomes" id="UP000002200">
    <property type="component" value="Chromosome"/>
</dbReference>
<dbReference type="EMBL" id="AE014184">
    <property type="protein sequence ID" value="AAO44396.1"/>
    <property type="molecule type" value="Genomic_DNA"/>
</dbReference>
<gene>
    <name evidence="9" type="primary">sodA</name>
    <name evidence="9" type="ordered locus">TWT_299</name>
</gene>
<evidence type="ECO:0000256" key="6">
    <source>
        <dbReference type="RuleBase" id="RU000414"/>
    </source>
</evidence>
<dbReference type="InterPro" id="IPR019831">
    <property type="entry name" value="Mn/Fe_SOD_N"/>
</dbReference>
<dbReference type="SUPFAM" id="SSF46609">
    <property type="entry name" value="Fe,Mn superoxide dismutase (SOD), N-terminal domain"/>
    <property type="match status" value="1"/>
</dbReference>
<feature type="binding site" evidence="5">
    <location>
        <position position="28"/>
    </location>
    <ligand>
        <name>Mn(2+)</name>
        <dbReference type="ChEBI" id="CHEBI:29035"/>
    </ligand>
</feature>
<evidence type="ECO:0000256" key="1">
    <source>
        <dbReference type="ARBA" id="ARBA00008714"/>
    </source>
</evidence>
<accession>Q83GI4</accession>
<dbReference type="Gene3D" id="3.55.40.20">
    <property type="entry name" value="Iron/manganese superoxide dismutase, C-terminal domain"/>
    <property type="match status" value="1"/>
</dbReference>
<dbReference type="Pfam" id="PF02777">
    <property type="entry name" value="Sod_Fe_C"/>
    <property type="match status" value="1"/>
</dbReference>
<dbReference type="PRINTS" id="PR01703">
    <property type="entry name" value="MNSODISMTASE"/>
</dbReference>
<dbReference type="AlphaFoldDB" id="Q83GI4"/>
<feature type="domain" description="Manganese/iron superoxide dismutase C-terminal" evidence="8">
    <location>
        <begin position="92"/>
        <end position="190"/>
    </location>
</feature>
<dbReference type="InterPro" id="IPR036324">
    <property type="entry name" value="Mn/Fe_SOD_N_sf"/>
</dbReference>
<evidence type="ECO:0000259" key="7">
    <source>
        <dbReference type="Pfam" id="PF00081"/>
    </source>
</evidence>
<organism evidence="9 10">
    <name type="scientific">Tropheryma whipplei (strain Twist)</name>
    <name type="common">Whipple's bacillus</name>
    <dbReference type="NCBI Taxonomy" id="203267"/>
    <lineage>
        <taxon>Bacteria</taxon>
        <taxon>Bacillati</taxon>
        <taxon>Actinomycetota</taxon>
        <taxon>Actinomycetes</taxon>
        <taxon>Micrococcales</taxon>
        <taxon>Tropherymataceae</taxon>
        <taxon>Tropheryma</taxon>
    </lineage>
</organism>
<dbReference type="HOGENOM" id="CLU_031625_2_2_11"/>
<comment type="similarity">
    <text evidence="1 6">Belongs to the iron/manganese superoxide dismutase family.</text>
</comment>
<evidence type="ECO:0000256" key="2">
    <source>
        <dbReference type="ARBA" id="ARBA00012682"/>
    </source>
</evidence>
<evidence type="ECO:0000259" key="8">
    <source>
        <dbReference type="Pfam" id="PF02777"/>
    </source>
</evidence>